<keyword evidence="7" id="KW-1185">Reference proteome</keyword>
<evidence type="ECO:0000313" key="7">
    <source>
        <dbReference type="Proteomes" id="UP000324973"/>
    </source>
</evidence>
<reference evidence="6 7" key="1">
    <citation type="submission" date="2019-08" db="EMBL/GenBank/DDBJ databases">
        <title>Luteimonas viscosus sp. nov., isolated from soil of a sunflower field.</title>
        <authorList>
            <person name="Jianli Z."/>
            <person name="Ying Z."/>
        </authorList>
    </citation>
    <scope>NUCLEOTIDE SEQUENCE [LARGE SCALE GENOMIC DNA]</scope>
    <source>
        <strain evidence="6 7">XBU10</strain>
    </source>
</reference>
<dbReference type="OrthoDB" id="9811589at2"/>
<evidence type="ECO:0000256" key="3">
    <source>
        <dbReference type="ARBA" id="ARBA00022691"/>
    </source>
</evidence>
<dbReference type="InterPro" id="IPR013216">
    <property type="entry name" value="Methyltransf_11"/>
</dbReference>
<accession>A0A5D4XH81</accession>
<dbReference type="SUPFAM" id="SSF53335">
    <property type="entry name" value="S-adenosyl-L-methionine-dependent methyltransferases"/>
    <property type="match status" value="1"/>
</dbReference>
<dbReference type="InterPro" id="IPR029063">
    <property type="entry name" value="SAM-dependent_MTases_sf"/>
</dbReference>
<protein>
    <submittedName>
        <fullName evidence="6">Methyltransferase domain-containing protein</fullName>
    </submittedName>
</protein>
<proteinExistence type="predicted"/>
<feature type="domain" description="Methyltransferase type 11" evidence="5">
    <location>
        <begin position="142"/>
        <end position="233"/>
    </location>
</feature>
<evidence type="ECO:0000256" key="4">
    <source>
        <dbReference type="SAM" id="MobiDB-lite"/>
    </source>
</evidence>
<keyword evidence="1 6" id="KW-0489">Methyltransferase</keyword>
<dbReference type="Pfam" id="PF08241">
    <property type="entry name" value="Methyltransf_11"/>
    <property type="match status" value="1"/>
</dbReference>
<dbReference type="Gene3D" id="3.40.50.150">
    <property type="entry name" value="Vaccinia Virus protein VP39"/>
    <property type="match status" value="1"/>
</dbReference>
<dbReference type="AlphaFoldDB" id="A0A5D4XH81"/>
<dbReference type="EMBL" id="VTFT01000002">
    <property type="protein sequence ID" value="TYT23584.1"/>
    <property type="molecule type" value="Genomic_DNA"/>
</dbReference>
<dbReference type="PANTHER" id="PTHR43464">
    <property type="entry name" value="METHYLTRANSFERASE"/>
    <property type="match status" value="1"/>
</dbReference>
<dbReference type="GO" id="GO:0008757">
    <property type="term" value="F:S-adenosylmethionine-dependent methyltransferase activity"/>
    <property type="evidence" value="ECO:0007669"/>
    <property type="project" value="InterPro"/>
</dbReference>
<keyword evidence="2 6" id="KW-0808">Transferase</keyword>
<comment type="caution">
    <text evidence="6">The sequence shown here is derived from an EMBL/GenBank/DDBJ whole genome shotgun (WGS) entry which is preliminary data.</text>
</comment>
<dbReference type="PANTHER" id="PTHR43464:SF19">
    <property type="entry name" value="UBIQUINONE BIOSYNTHESIS O-METHYLTRANSFERASE, MITOCHONDRIAL"/>
    <property type="match status" value="1"/>
</dbReference>
<evidence type="ECO:0000256" key="1">
    <source>
        <dbReference type="ARBA" id="ARBA00022603"/>
    </source>
</evidence>
<dbReference type="GO" id="GO:0032259">
    <property type="term" value="P:methylation"/>
    <property type="evidence" value="ECO:0007669"/>
    <property type="project" value="UniProtKB-KW"/>
</dbReference>
<evidence type="ECO:0000256" key="2">
    <source>
        <dbReference type="ARBA" id="ARBA00022679"/>
    </source>
</evidence>
<dbReference type="Proteomes" id="UP000324973">
    <property type="component" value="Unassembled WGS sequence"/>
</dbReference>
<feature type="compositionally biased region" description="Basic and acidic residues" evidence="4">
    <location>
        <begin position="29"/>
        <end position="38"/>
    </location>
</feature>
<feature type="region of interest" description="Disordered" evidence="4">
    <location>
        <begin position="1"/>
        <end position="59"/>
    </location>
</feature>
<gene>
    <name evidence="6" type="ORF">FZO89_15155</name>
</gene>
<organism evidence="6 7">
    <name type="scientific">Luteimonas viscosa</name>
    <dbReference type="NCBI Taxonomy" id="1132694"/>
    <lineage>
        <taxon>Bacteria</taxon>
        <taxon>Pseudomonadati</taxon>
        <taxon>Pseudomonadota</taxon>
        <taxon>Gammaproteobacteria</taxon>
        <taxon>Lysobacterales</taxon>
        <taxon>Lysobacteraceae</taxon>
        <taxon>Luteimonas</taxon>
    </lineage>
</organism>
<feature type="compositionally biased region" description="Polar residues" evidence="4">
    <location>
        <begin position="42"/>
        <end position="56"/>
    </location>
</feature>
<name>A0A5D4XH81_9GAMM</name>
<sequence>MDRASATLRRILPGLVHPRARQPPWDSMPRPRPDEARGGRPTTDTPYPPSTGSTQEGRACGRIPSLVPYQPVNENLAILRITDRRAETNQRIDPMDAVIEPVRASSDIPRHFYRDAPQDAHQRRRHRAVLSLLRELPPGRVLDYGFGWGDIAWAAAKTHPDIHAVDVEQRRVDFARQQYAPIPFDRCRPDGVDFADASFDIALSIVVLPFVPDDEAYVAELRRVLRPGGHLIVATKTSQFLPRVWRRLSGQRERDRNPNRGIRHHDAADAAALLERHGFSILRRKAFYDPPFEARRNVVDVVNGFFEVAGAALGLVDTAPYPLFLARRED</sequence>
<keyword evidence="3" id="KW-0949">S-adenosyl-L-methionine</keyword>
<dbReference type="CDD" id="cd02440">
    <property type="entry name" value="AdoMet_MTases"/>
    <property type="match status" value="1"/>
</dbReference>
<evidence type="ECO:0000259" key="5">
    <source>
        <dbReference type="Pfam" id="PF08241"/>
    </source>
</evidence>
<evidence type="ECO:0000313" key="6">
    <source>
        <dbReference type="EMBL" id="TYT23584.1"/>
    </source>
</evidence>